<feature type="compositionally biased region" description="Low complexity" evidence="2">
    <location>
        <begin position="34"/>
        <end position="46"/>
    </location>
</feature>
<evidence type="ECO:0000313" key="4">
    <source>
        <dbReference type="Proteomes" id="UP000027138"/>
    </source>
</evidence>
<evidence type="ECO:0000256" key="1">
    <source>
        <dbReference type="ARBA" id="ARBA00006974"/>
    </source>
</evidence>
<evidence type="ECO:0000256" key="2">
    <source>
        <dbReference type="SAM" id="MobiDB-lite"/>
    </source>
</evidence>
<feature type="region of interest" description="Disordered" evidence="2">
    <location>
        <begin position="34"/>
        <end position="53"/>
    </location>
</feature>
<protein>
    <submittedName>
        <fullName evidence="3">Uncharacterized protein</fullName>
    </submittedName>
</protein>
<name>A0A067L674_JATCU</name>
<dbReference type="Pfam" id="PF02519">
    <property type="entry name" value="Auxin_inducible"/>
    <property type="match status" value="1"/>
</dbReference>
<organism evidence="3 4">
    <name type="scientific">Jatropha curcas</name>
    <name type="common">Barbados nut</name>
    <dbReference type="NCBI Taxonomy" id="180498"/>
    <lineage>
        <taxon>Eukaryota</taxon>
        <taxon>Viridiplantae</taxon>
        <taxon>Streptophyta</taxon>
        <taxon>Embryophyta</taxon>
        <taxon>Tracheophyta</taxon>
        <taxon>Spermatophyta</taxon>
        <taxon>Magnoliopsida</taxon>
        <taxon>eudicotyledons</taxon>
        <taxon>Gunneridae</taxon>
        <taxon>Pentapetalae</taxon>
        <taxon>rosids</taxon>
        <taxon>fabids</taxon>
        <taxon>Malpighiales</taxon>
        <taxon>Euphorbiaceae</taxon>
        <taxon>Crotonoideae</taxon>
        <taxon>Jatropheae</taxon>
        <taxon>Jatropha</taxon>
    </lineage>
</organism>
<dbReference type="AlphaFoldDB" id="A0A067L674"/>
<dbReference type="GO" id="GO:0009733">
    <property type="term" value="P:response to auxin"/>
    <property type="evidence" value="ECO:0007669"/>
    <property type="project" value="InterPro"/>
</dbReference>
<evidence type="ECO:0000313" key="3">
    <source>
        <dbReference type="EMBL" id="KDP39594.1"/>
    </source>
</evidence>
<dbReference type="OrthoDB" id="835033at2759"/>
<keyword evidence="4" id="KW-1185">Reference proteome</keyword>
<gene>
    <name evidence="3" type="ORF">JCGZ_02614</name>
</gene>
<accession>A0A067L674</accession>
<sequence length="124" mass="14022">MTSPRRNVLQKFRSVVRKLSHKGSNKISYRSLAEAADGNGDGENNNVAKSPRRARRGCVTAYVGEEAKRYEIPIKFLAIQSFQELIIGSEEEDFDSKIEGPIRLSCSTSFFDEQLQLLKLRVDI</sequence>
<dbReference type="Proteomes" id="UP000027138">
    <property type="component" value="Unassembled WGS sequence"/>
</dbReference>
<dbReference type="EMBL" id="KK914347">
    <property type="protein sequence ID" value="KDP39594.1"/>
    <property type="molecule type" value="Genomic_DNA"/>
</dbReference>
<reference evidence="3 4" key="1">
    <citation type="journal article" date="2014" name="PLoS ONE">
        <title>Global Analysis of Gene Expression Profiles in Physic Nut (Jatropha curcas L.) Seedlings Exposed to Salt Stress.</title>
        <authorList>
            <person name="Zhang L."/>
            <person name="Zhang C."/>
            <person name="Wu P."/>
            <person name="Chen Y."/>
            <person name="Li M."/>
            <person name="Jiang H."/>
            <person name="Wu G."/>
        </authorList>
    </citation>
    <scope>NUCLEOTIDE SEQUENCE [LARGE SCALE GENOMIC DNA]</scope>
    <source>
        <strain evidence="4">cv. GZQX0401</strain>
        <tissue evidence="3">Young leaves</tissue>
    </source>
</reference>
<proteinExistence type="inferred from homology"/>
<dbReference type="InterPro" id="IPR003676">
    <property type="entry name" value="SAUR_fam"/>
</dbReference>
<comment type="similarity">
    <text evidence="1">Belongs to the ARG7 family.</text>
</comment>